<dbReference type="Gene3D" id="3.90.1200.10">
    <property type="match status" value="1"/>
</dbReference>
<dbReference type="SUPFAM" id="SSF56112">
    <property type="entry name" value="Protein kinase-like (PK-like)"/>
    <property type="match status" value="1"/>
</dbReference>
<dbReference type="RefSeq" id="WP_138188597.1">
    <property type="nucleotide sequence ID" value="NZ_LS992241.1"/>
</dbReference>
<dbReference type="InterPro" id="IPR002575">
    <property type="entry name" value="Aminoglycoside_PTrfase"/>
</dbReference>
<dbReference type="Proteomes" id="UP000304148">
    <property type="component" value="Chromosome"/>
</dbReference>
<reference evidence="3" key="1">
    <citation type="submission" date="2018-08" db="EMBL/GenBank/DDBJ databases">
        <authorList>
            <person name="Chevrot R."/>
        </authorList>
    </citation>
    <scope>NUCLEOTIDE SEQUENCE [LARGE SCALE GENOMIC DNA]</scope>
</reference>
<organism evidence="2 3">
    <name type="scientific">Paenibacillus alvei</name>
    <name type="common">Bacillus alvei</name>
    <dbReference type="NCBI Taxonomy" id="44250"/>
    <lineage>
        <taxon>Bacteria</taxon>
        <taxon>Bacillati</taxon>
        <taxon>Bacillota</taxon>
        <taxon>Bacilli</taxon>
        <taxon>Bacillales</taxon>
        <taxon>Paenibacillaceae</taxon>
        <taxon>Paenibacillus</taxon>
    </lineage>
</organism>
<dbReference type="PANTHER" id="PTHR39179:SF1">
    <property type="entry name" value="SPORE COAT PROTEIN I"/>
    <property type="match status" value="1"/>
</dbReference>
<sequence>MARRLSKFQFHTITRQYGLHLRRVKSYRSLYKSTAAYRASTEEGIFAIKPFYKSKVITKLTTKQQIIRISAYVKMLQEQSYPHLPRWLSTSSGRMWVSRRGRPYYMIEWVEGNRPQHAQDFEQLGRALAVLHTCCQGILPPTPLVTHKVIQHLFQQNAAFRRQLPALRRNRRRAPWFRTYGTQCTELAAEAQGIINNMEVQQLLNEETYHPTLIHGDITSPNVIMNPNGLYLIDWDQVRIDSAYYEITKTLFNTTHFNLAHIEALLQGYGQVKPWTPPERLLLSALYRFPLEAWIAARTVSASRSILLQRILARTWNERMAAIQWIDEWARNTDNEEQNGE</sequence>
<dbReference type="Pfam" id="PF01636">
    <property type="entry name" value="APH"/>
    <property type="match status" value="1"/>
</dbReference>
<name>A0A383RI88_PAEAL</name>
<gene>
    <name evidence="2" type="ORF">PBLR_15201</name>
</gene>
<protein>
    <recommendedName>
        <fullName evidence="1">Aminoglycoside phosphotransferase domain-containing protein</fullName>
    </recommendedName>
</protein>
<dbReference type="AlphaFoldDB" id="A0A383RI88"/>
<dbReference type="InterPro" id="IPR011009">
    <property type="entry name" value="Kinase-like_dom_sf"/>
</dbReference>
<dbReference type="InterPro" id="IPR047175">
    <property type="entry name" value="CotS-like"/>
</dbReference>
<evidence type="ECO:0000313" key="3">
    <source>
        <dbReference type="Proteomes" id="UP000304148"/>
    </source>
</evidence>
<dbReference type="GO" id="GO:0042601">
    <property type="term" value="C:endospore-forming forespore"/>
    <property type="evidence" value="ECO:0007669"/>
    <property type="project" value="TreeGrafter"/>
</dbReference>
<dbReference type="PANTHER" id="PTHR39179">
    <property type="entry name" value="SPORE COAT PROTEIN I"/>
    <property type="match status" value="1"/>
</dbReference>
<proteinExistence type="predicted"/>
<accession>A0A383RI88</accession>
<evidence type="ECO:0000259" key="1">
    <source>
        <dbReference type="Pfam" id="PF01636"/>
    </source>
</evidence>
<feature type="domain" description="Aminoglycoside phosphotransferase" evidence="1">
    <location>
        <begin position="77"/>
        <end position="274"/>
    </location>
</feature>
<dbReference type="Gene3D" id="3.30.200.20">
    <property type="entry name" value="Phosphorylase Kinase, domain 1"/>
    <property type="match status" value="1"/>
</dbReference>
<evidence type="ECO:0000313" key="2">
    <source>
        <dbReference type="EMBL" id="SYX86775.1"/>
    </source>
</evidence>
<dbReference type="EMBL" id="LS992241">
    <property type="protein sequence ID" value="SYX86775.1"/>
    <property type="molecule type" value="Genomic_DNA"/>
</dbReference>